<evidence type="ECO:0000256" key="2">
    <source>
        <dbReference type="ARBA" id="ARBA00004496"/>
    </source>
</evidence>
<evidence type="ECO:0000313" key="17">
    <source>
        <dbReference type="Proteomes" id="UP000077115"/>
    </source>
</evidence>
<organism evidence="16 17">
    <name type="scientific">Batrachochytrium dendrobatidis (strain JEL423)</name>
    <dbReference type="NCBI Taxonomy" id="403673"/>
    <lineage>
        <taxon>Eukaryota</taxon>
        <taxon>Fungi</taxon>
        <taxon>Fungi incertae sedis</taxon>
        <taxon>Chytridiomycota</taxon>
        <taxon>Chytridiomycota incertae sedis</taxon>
        <taxon>Chytridiomycetes</taxon>
        <taxon>Rhizophydiales</taxon>
        <taxon>Rhizophydiales incertae sedis</taxon>
        <taxon>Batrachochytrium</taxon>
    </lineage>
</organism>
<feature type="domain" description="Phospholipase/carboxylesterase/thioesterase" evidence="15">
    <location>
        <begin position="10"/>
        <end position="219"/>
    </location>
</feature>
<comment type="subcellular location">
    <subcellularLocation>
        <location evidence="2">Cytoplasm</location>
    </subcellularLocation>
    <subcellularLocation>
        <location evidence="1">Nucleus</location>
    </subcellularLocation>
</comment>
<dbReference type="PANTHER" id="PTHR10655">
    <property type="entry name" value="LYSOPHOSPHOLIPASE-RELATED"/>
    <property type="match status" value="1"/>
</dbReference>
<evidence type="ECO:0000259" key="15">
    <source>
        <dbReference type="Pfam" id="PF02230"/>
    </source>
</evidence>
<dbReference type="GO" id="GO:0006631">
    <property type="term" value="P:fatty acid metabolic process"/>
    <property type="evidence" value="ECO:0007669"/>
    <property type="project" value="UniProtKB-KW"/>
</dbReference>
<dbReference type="GO" id="GO:0005737">
    <property type="term" value="C:cytoplasm"/>
    <property type="evidence" value="ECO:0007669"/>
    <property type="project" value="UniProtKB-SubCell"/>
</dbReference>
<dbReference type="STRING" id="403673.A0A177WUH4"/>
<evidence type="ECO:0000256" key="13">
    <source>
        <dbReference type="ARBA" id="ARBA00031195"/>
    </source>
</evidence>
<accession>A0A177WUH4</accession>
<dbReference type="EC" id="3.1.2.22" evidence="4"/>
<dbReference type="EMBL" id="DS022310">
    <property type="protein sequence ID" value="OAJ43516.1"/>
    <property type="molecule type" value="Genomic_DNA"/>
</dbReference>
<reference evidence="16 17" key="2">
    <citation type="submission" date="2016-05" db="EMBL/GenBank/DDBJ databases">
        <title>Lineage-specific infection strategies underlie the spectrum of fungal disease in amphibians.</title>
        <authorList>
            <person name="Cuomo C.A."/>
            <person name="Farrer R.A."/>
            <person name="James T."/>
            <person name="Longcore J."/>
            <person name="Birren B."/>
        </authorList>
    </citation>
    <scope>NUCLEOTIDE SEQUENCE [LARGE SCALE GENOMIC DNA]</scope>
    <source>
        <strain evidence="16 17">JEL423</strain>
    </source>
</reference>
<dbReference type="Gene3D" id="3.40.50.1820">
    <property type="entry name" value="alpha/beta hydrolase"/>
    <property type="match status" value="1"/>
</dbReference>
<evidence type="ECO:0000256" key="8">
    <source>
        <dbReference type="ARBA" id="ARBA00022801"/>
    </source>
</evidence>
<dbReference type="Pfam" id="PF02230">
    <property type="entry name" value="Abhydrolase_2"/>
    <property type="match status" value="1"/>
</dbReference>
<keyword evidence="7" id="KW-0963">Cytoplasm</keyword>
<evidence type="ECO:0000256" key="1">
    <source>
        <dbReference type="ARBA" id="ARBA00004123"/>
    </source>
</evidence>
<reference evidence="16 17" key="1">
    <citation type="submission" date="2006-10" db="EMBL/GenBank/DDBJ databases">
        <title>The Genome Sequence of Batrachochytrium dendrobatidis JEL423.</title>
        <authorList>
            <consortium name="The Broad Institute Genome Sequencing Platform"/>
            <person name="Birren B."/>
            <person name="Lander E."/>
            <person name="Galagan J."/>
            <person name="Cuomo C."/>
            <person name="Devon K."/>
            <person name="Jaffe D."/>
            <person name="Butler J."/>
            <person name="Alvarez P."/>
            <person name="Gnerre S."/>
            <person name="Grabherr M."/>
            <person name="Kleber M."/>
            <person name="Mauceli E."/>
            <person name="Brockman W."/>
            <person name="Young S."/>
            <person name="LaButti K."/>
            <person name="Sykes S."/>
            <person name="DeCaprio D."/>
            <person name="Crawford M."/>
            <person name="Koehrsen M."/>
            <person name="Engels R."/>
            <person name="Montgomery P."/>
            <person name="Pearson M."/>
            <person name="Howarth C."/>
            <person name="Larson L."/>
            <person name="White J."/>
            <person name="O'Leary S."/>
            <person name="Kodira C."/>
            <person name="Zeng Q."/>
            <person name="Yandava C."/>
            <person name="Alvarado L."/>
            <person name="Longcore J."/>
            <person name="James T."/>
        </authorList>
    </citation>
    <scope>NUCLEOTIDE SEQUENCE [LARGE SCALE GENOMIC DNA]</scope>
    <source>
        <strain evidence="16 17">JEL423</strain>
    </source>
</reference>
<dbReference type="eggNOG" id="KOG2112">
    <property type="taxonomic scope" value="Eukaryota"/>
</dbReference>
<dbReference type="InterPro" id="IPR003140">
    <property type="entry name" value="PLipase/COase/thioEstase"/>
</dbReference>
<comment type="function">
    <text evidence="12">Hydrolyzes fatty acids from S-acylated cysteine residues in proteins with a strong preference for palmitoylated G-alpha proteins over other acyl substrates. Mediates the deacylation of G-alpha proteins such as GPA1 in vivo, but has weak or no activity toward palmitoylated Ras proteins. Has weak lysophospholipase activity in vitro; however such activity may not exist in vivo.</text>
</comment>
<evidence type="ECO:0000256" key="11">
    <source>
        <dbReference type="ARBA" id="ARBA00023242"/>
    </source>
</evidence>
<comment type="catalytic activity">
    <reaction evidence="14">
        <text>S-hexadecanoyl-L-cysteinyl-[protein] + H2O = L-cysteinyl-[protein] + hexadecanoate + H(+)</text>
        <dbReference type="Rhea" id="RHEA:19233"/>
        <dbReference type="Rhea" id="RHEA-COMP:10131"/>
        <dbReference type="Rhea" id="RHEA-COMP:11032"/>
        <dbReference type="ChEBI" id="CHEBI:7896"/>
        <dbReference type="ChEBI" id="CHEBI:15377"/>
        <dbReference type="ChEBI" id="CHEBI:15378"/>
        <dbReference type="ChEBI" id="CHEBI:29950"/>
        <dbReference type="ChEBI" id="CHEBI:74151"/>
        <dbReference type="EC" id="3.1.2.22"/>
    </reaction>
</comment>
<keyword evidence="6" id="KW-0719">Serine esterase</keyword>
<dbReference type="GO" id="GO:0005634">
    <property type="term" value="C:nucleus"/>
    <property type="evidence" value="ECO:0007669"/>
    <property type="project" value="UniProtKB-SubCell"/>
</dbReference>
<evidence type="ECO:0000313" key="16">
    <source>
        <dbReference type="EMBL" id="OAJ43516.1"/>
    </source>
</evidence>
<evidence type="ECO:0000256" key="9">
    <source>
        <dbReference type="ARBA" id="ARBA00022832"/>
    </source>
</evidence>
<evidence type="ECO:0000256" key="7">
    <source>
        <dbReference type="ARBA" id="ARBA00022490"/>
    </source>
</evidence>
<evidence type="ECO:0000256" key="12">
    <source>
        <dbReference type="ARBA" id="ARBA00029392"/>
    </source>
</evidence>
<protein>
    <recommendedName>
        <fullName evidence="5">Acyl-protein thioesterase 1</fullName>
        <ecNumber evidence="4">3.1.2.22</ecNumber>
    </recommendedName>
    <alternativeName>
        <fullName evidence="13">Palmitoyl-protein hydrolase</fullName>
    </alternativeName>
</protein>
<keyword evidence="9" id="KW-0276">Fatty acid metabolism</keyword>
<dbReference type="InterPro" id="IPR050565">
    <property type="entry name" value="LYPA1-2/EST-like"/>
</dbReference>
<keyword evidence="10" id="KW-0443">Lipid metabolism</keyword>
<keyword evidence="8" id="KW-0378">Hydrolase</keyword>
<dbReference type="Proteomes" id="UP000077115">
    <property type="component" value="Unassembled WGS sequence"/>
</dbReference>
<keyword evidence="11" id="KW-0539">Nucleus</keyword>
<comment type="similarity">
    <text evidence="3">Belongs to the AB hydrolase superfamily. AB hydrolase 2 family.</text>
</comment>
<dbReference type="AlphaFoldDB" id="A0A177WUH4"/>
<dbReference type="VEuPathDB" id="FungiDB:BDEG_26873"/>
<proteinExistence type="inferred from homology"/>
<dbReference type="GO" id="GO:0052689">
    <property type="term" value="F:carboxylic ester hydrolase activity"/>
    <property type="evidence" value="ECO:0007669"/>
    <property type="project" value="UniProtKB-KW"/>
</dbReference>
<evidence type="ECO:0000256" key="4">
    <source>
        <dbReference type="ARBA" id="ARBA00012423"/>
    </source>
</evidence>
<evidence type="ECO:0000256" key="10">
    <source>
        <dbReference type="ARBA" id="ARBA00023098"/>
    </source>
</evidence>
<dbReference type="SUPFAM" id="SSF53474">
    <property type="entry name" value="alpha/beta-Hydrolases"/>
    <property type="match status" value="1"/>
</dbReference>
<name>A0A177WUH4_BATDL</name>
<evidence type="ECO:0000256" key="14">
    <source>
        <dbReference type="ARBA" id="ARBA00047337"/>
    </source>
</evidence>
<evidence type="ECO:0000256" key="3">
    <source>
        <dbReference type="ARBA" id="ARBA00006499"/>
    </source>
</evidence>
<dbReference type="GO" id="GO:0008474">
    <property type="term" value="F:palmitoyl-(protein) hydrolase activity"/>
    <property type="evidence" value="ECO:0007669"/>
    <property type="project" value="UniProtKB-EC"/>
</dbReference>
<evidence type="ECO:0000256" key="5">
    <source>
        <dbReference type="ARBA" id="ARBA00014923"/>
    </source>
</evidence>
<dbReference type="InterPro" id="IPR029058">
    <property type="entry name" value="AB_hydrolase_fold"/>
</dbReference>
<dbReference type="FunFam" id="3.40.50.1820:FF:000276">
    <property type="entry name" value="Acyl-protein thioesterase 1"/>
    <property type="match status" value="1"/>
</dbReference>
<dbReference type="PANTHER" id="PTHR10655:SF17">
    <property type="entry name" value="LYSOPHOSPHOLIPASE-LIKE PROTEIN 1"/>
    <property type="match status" value="1"/>
</dbReference>
<dbReference type="OrthoDB" id="2418081at2759"/>
<gene>
    <name evidence="16" type="ORF">BDEG_26873</name>
</gene>
<evidence type="ECO:0000256" key="6">
    <source>
        <dbReference type="ARBA" id="ARBA00022487"/>
    </source>
</evidence>
<sequence>MKLTTVQIPAIAKHTATVVFLHGLGDSGYGWQPVGEMLAPRLPHIKWIFPNAPNIPVTLNGGAVMPAWYDITSLNGNGREDKPGLLASAKTIHELIATEADLGIPTNRILLGGFSQGAVISLLASLTSESKYAGVVALSGYLALRNEISELKKTINDTTPFFMAHGHEDEVVKYEYGKLSSEYLKNQLKLNVDFKTYHGMGHSTHPKELEELELFIKQVLDPTATGSNK</sequence>